<keyword evidence="3" id="KW-0371">Homeobox</keyword>
<dbReference type="Pfam" id="PF00374">
    <property type="entry name" value="NiFeSe_Hases"/>
    <property type="match status" value="2"/>
</dbReference>
<feature type="binding site" evidence="2">
    <location>
        <position position="67"/>
    </location>
    <ligand>
        <name>Ni(2+)</name>
        <dbReference type="ChEBI" id="CHEBI:49786"/>
    </ligand>
</feature>
<keyword evidence="2" id="KW-0408">Iron</keyword>
<dbReference type="AlphaFoldDB" id="A0A5C5XBL2"/>
<gene>
    <name evidence="3" type="primary">hoxH</name>
    <name evidence="3" type="ORF">Pan54_03820</name>
</gene>
<dbReference type="GO" id="GO:0016151">
    <property type="term" value="F:nickel cation binding"/>
    <property type="evidence" value="ECO:0007669"/>
    <property type="project" value="InterPro"/>
</dbReference>
<feature type="binding site" evidence="2">
    <location>
        <position position="67"/>
    </location>
    <ligand>
        <name>Fe cation</name>
        <dbReference type="ChEBI" id="CHEBI:24875"/>
    </ligand>
</feature>
<proteinExistence type="predicted"/>
<name>A0A5C5XBL2_9PLAN</name>
<feature type="binding site" evidence="2">
    <location>
        <position position="416"/>
    </location>
    <ligand>
        <name>Ni(2+)</name>
        <dbReference type="ChEBI" id="CHEBI:49786"/>
    </ligand>
</feature>
<dbReference type="EMBL" id="SJPG01000001">
    <property type="protein sequence ID" value="TWT59673.1"/>
    <property type="molecule type" value="Genomic_DNA"/>
</dbReference>
<feature type="binding site" evidence="2">
    <location>
        <position position="419"/>
    </location>
    <ligand>
        <name>Fe cation</name>
        <dbReference type="ChEBI" id="CHEBI:24875"/>
    </ligand>
</feature>
<organism evidence="3 4">
    <name type="scientific">Rubinisphaera italica</name>
    <dbReference type="NCBI Taxonomy" id="2527969"/>
    <lineage>
        <taxon>Bacteria</taxon>
        <taxon>Pseudomonadati</taxon>
        <taxon>Planctomycetota</taxon>
        <taxon>Planctomycetia</taxon>
        <taxon>Planctomycetales</taxon>
        <taxon>Planctomycetaceae</taxon>
        <taxon>Rubinisphaera</taxon>
    </lineage>
</organism>
<dbReference type="RefSeq" id="WP_146501877.1">
    <property type="nucleotide sequence ID" value="NZ_SJPG01000001.1"/>
</dbReference>
<feature type="binding site" evidence="2">
    <location>
        <position position="372"/>
    </location>
    <ligand>
        <name>Mg(2+)</name>
        <dbReference type="ChEBI" id="CHEBI:18420"/>
    </ligand>
</feature>
<keyword evidence="4" id="KW-1185">Reference proteome</keyword>
<dbReference type="SUPFAM" id="SSF56762">
    <property type="entry name" value="HydB/Nqo4-like"/>
    <property type="match status" value="1"/>
</dbReference>
<evidence type="ECO:0000313" key="3">
    <source>
        <dbReference type="EMBL" id="TWT59673.1"/>
    </source>
</evidence>
<dbReference type="Gene3D" id="1.10.645.10">
    <property type="entry name" value="Cytochrome-c3 Hydrogenase, chain B"/>
    <property type="match status" value="1"/>
</dbReference>
<keyword evidence="2" id="KW-0460">Magnesium</keyword>
<dbReference type="Proteomes" id="UP000316095">
    <property type="component" value="Unassembled WGS sequence"/>
</dbReference>
<dbReference type="GO" id="GO:0047985">
    <property type="term" value="F:hydrogen dehydrogenase activity"/>
    <property type="evidence" value="ECO:0007669"/>
    <property type="project" value="UniProtKB-EC"/>
</dbReference>
<feature type="binding site" evidence="2">
    <location>
        <position position="45"/>
    </location>
    <ligand>
        <name>Mg(2+)</name>
        <dbReference type="ChEBI" id="CHEBI:18420"/>
    </ligand>
</feature>
<dbReference type="GO" id="GO:0008901">
    <property type="term" value="F:ferredoxin hydrogenase activity"/>
    <property type="evidence" value="ECO:0007669"/>
    <property type="project" value="InterPro"/>
</dbReference>
<evidence type="ECO:0000313" key="4">
    <source>
        <dbReference type="Proteomes" id="UP000316095"/>
    </source>
</evidence>
<sequence length="432" mass="48854">MSESRTIRVGALTRVEGEGALHVSLNNNVIDRVELNIYESPRFFEAFLRGRPLEDVPDLTARICGICPVAYQMSSACAIEAALEIEIPTEIHQLRKLLYCGEWIESHCLHMHLLQAPDFFGYSSGLELGKHFPDEIKRGLRLKKIGNQILEVLGGRSVHPVNVCIGGFYRTPALDELQSLIPELEWGLQAAIETTHWISGFNFPDFVCNYDLISISNSSEYPWFGDTMGSSKGESFDVKEYEQVICEYQVPHSTALQAHKIESQTSCLFGPLARINHSRDNFHPNARELADRVNIQWPCNNPFQSILARGLEVVHAFEEALEICRNYQRPSESRIPYQPRAAVGMAATEAPRGTLFHRYEIDDAGLIQHATIIPPTSQNQKQIENDLRDYLPPLLSMEDDQVAQACERLIRSYDPCISCATHFLKLSIERVE</sequence>
<evidence type="ECO:0000256" key="2">
    <source>
        <dbReference type="PIRSR" id="PIRSR601501-1"/>
    </source>
</evidence>
<dbReference type="InterPro" id="IPR001501">
    <property type="entry name" value="Ni-dep_hyd_lsu"/>
</dbReference>
<dbReference type="PROSITE" id="PS00508">
    <property type="entry name" value="NI_HGENASE_L_2"/>
    <property type="match status" value="1"/>
</dbReference>
<protein>
    <submittedName>
        <fullName evidence="3">NAD-reducing hydrogenase HoxS subunit beta</fullName>
        <ecNumber evidence="3">1.12.1.2</ecNumber>
    </submittedName>
</protein>
<dbReference type="PANTHER" id="PTHR43600:SF4">
    <property type="entry name" value="CYTOSOLIC NIFE-HYDROGENASE, ALPHA SUBUNIT"/>
    <property type="match status" value="1"/>
</dbReference>
<dbReference type="PANTHER" id="PTHR43600">
    <property type="entry name" value="COENZYME F420 HYDROGENASE, SUBUNIT ALPHA"/>
    <property type="match status" value="1"/>
</dbReference>
<dbReference type="InterPro" id="IPR018194">
    <property type="entry name" value="Ni-dep_hyd_lsu_Ni_BS"/>
</dbReference>
<feature type="binding site" evidence="2">
    <location>
        <position position="422"/>
    </location>
    <ligand>
        <name>Mg(2+)</name>
        <dbReference type="ChEBI" id="CHEBI:18420"/>
    </ligand>
</feature>
<keyword evidence="2" id="KW-0479">Metal-binding</keyword>
<keyword evidence="2" id="KW-0533">Nickel</keyword>
<dbReference type="GO" id="GO:0003677">
    <property type="term" value="F:DNA binding"/>
    <property type="evidence" value="ECO:0007669"/>
    <property type="project" value="UniProtKB-KW"/>
</dbReference>
<comment type="cofactor">
    <cofactor evidence="2">
        <name>Ni(2+)</name>
        <dbReference type="ChEBI" id="CHEBI:49786"/>
    </cofactor>
</comment>
<comment type="cofactor">
    <cofactor evidence="2">
        <name>Fe cation</name>
        <dbReference type="ChEBI" id="CHEBI:24875"/>
    </cofactor>
</comment>
<dbReference type="OrthoDB" id="9761717at2"/>
<dbReference type="EC" id="1.12.1.2" evidence="3"/>
<evidence type="ECO:0000256" key="1">
    <source>
        <dbReference type="ARBA" id="ARBA00023002"/>
    </source>
</evidence>
<reference evidence="3 4" key="1">
    <citation type="submission" date="2019-02" db="EMBL/GenBank/DDBJ databases">
        <title>Deep-cultivation of Planctomycetes and their phenomic and genomic characterization uncovers novel biology.</title>
        <authorList>
            <person name="Wiegand S."/>
            <person name="Jogler M."/>
            <person name="Boedeker C."/>
            <person name="Pinto D."/>
            <person name="Vollmers J."/>
            <person name="Rivas-Marin E."/>
            <person name="Kohn T."/>
            <person name="Peeters S.H."/>
            <person name="Heuer A."/>
            <person name="Rast P."/>
            <person name="Oberbeckmann S."/>
            <person name="Bunk B."/>
            <person name="Jeske O."/>
            <person name="Meyerdierks A."/>
            <person name="Storesund J.E."/>
            <person name="Kallscheuer N."/>
            <person name="Luecker S."/>
            <person name="Lage O.M."/>
            <person name="Pohl T."/>
            <person name="Merkel B.J."/>
            <person name="Hornburger P."/>
            <person name="Mueller R.-W."/>
            <person name="Bruemmer F."/>
            <person name="Labrenz M."/>
            <person name="Spormann A.M."/>
            <person name="Op Den Camp H."/>
            <person name="Overmann J."/>
            <person name="Amann R."/>
            <person name="Jetten M.S.M."/>
            <person name="Mascher T."/>
            <person name="Medema M.H."/>
            <person name="Devos D.P."/>
            <person name="Kaster A.-K."/>
            <person name="Ovreas L."/>
            <person name="Rohde M."/>
            <person name="Galperin M.Y."/>
            <person name="Jogler C."/>
        </authorList>
    </citation>
    <scope>NUCLEOTIDE SEQUENCE [LARGE SCALE GENOMIC DNA]</scope>
    <source>
        <strain evidence="3 4">Pan54</strain>
    </source>
</reference>
<accession>A0A5C5XBL2</accession>
<feature type="binding site" evidence="2">
    <location>
        <position position="64"/>
    </location>
    <ligand>
        <name>Ni(2+)</name>
        <dbReference type="ChEBI" id="CHEBI:49786"/>
    </ligand>
</feature>
<dbReference type="InterPro" id="IPR029014">
    <property type="entry name" value="NiFe-Hase_large"/>
</dbReference>
<keyword evidence="1 3" id="KW-0560">Oxidoreductase</keyword>
<comment type="caution">
    <text evidence="3">The sequence shown here is derived from an EMBL/GenBank/DDBJ whole genome shotgun (WGS) entry which is preliminary data.</text>
</comment>